<keyword evidence="2" id="KW-0805">Transcription regulation</keyword>
<comment type="similarity">
    <text evidence="1">Belongs to the LysR transcriptional regulatory family.</text>
</comment>
<name>A0A382IZK7_9ZZZZ</name>
<accession>A0A382IZK7</accession>
<dbReference type="Gene3D" id="3.40.190.10">
    <property type="entry name" value="Periplasmic binding protein-like II"/>
    <property type="match status" value="2"/>
</dbReference>
<evidence type="ECO:0000256" key="2">
    <source>
        <dbReference type="ARBA" id="ARBA00023015"/>
    </source>
</evidence>
<organism evidence="5">
    <name type="scientific">marine metagenome</name>
    <dbReference type="NCBI Taxonomy" id="408172"/>
    <lineage>
        <taxon>unclassified sequences</taxon>
        <taxon>metagenomes</taxon>
        <taxon>ecological metagenomes</taxon>
    </lineage>
</organism>
<proteinExistence type="inferred from homology"/>
<dbReference type="GO" id="GO:0006355">
    <property type="term" value="P:regulation of DNA-templated transcription"/>
    <property type="evidence" value="ECO:0007669"/>
    <property type="project" value="TreeGrafter"/>
</dbReference>
<keyword evidence="3" id="KW-0804">Transcription</keyword>
<dbReference type="Pfam" id="PF03466">
    <property type="entry name" value="LysR_substrate"/>
    <property type="match status" value="1"/>
</dbReference>
<gene>
    <name evidence="5" type="ORF">METZ01_LOCUS258108</name>
</gene>
<reference evidence="5" key="1">
    <citation type="submission" date="2018-05" db="EMBL/GenBank/DDBJ databases">
        <authorList>
            <person name="Lanie J.A."/>
            <person name="Ng W.-L."/>
            <person name="Kazmierczak K.M."/>
            <person name="Andrzejewski T.M."/>
            <person name="Davidsen T.M."/>
            <person name="Wayne K.J."/>
            <person name="Tettelin H."/>
            <person name="Glass J.I."/>
            <person name="Rusch D."/>
            <person name="Podicherti R."/>
            <person name="Tsui H.-C.T."/>
            <person name="Winkler M.E."/>
        </authorList>
    </citation>
    <scope>NUCLEOTIDE SEQUENCE</scope>
</reference>
<dbReference type="InterPro" id="IPR005119">
    <property type="entry name" value="LysR_subst-bd"/>
</dbReference>
<evidence type="ECO:0000313" key="5">
    <source>
        <dbReference type="EMBL" id="SVC05254.1"/>
    </source>
</evidence>
<dbReference type="EMBL" id="UINC01070816">
    <property type="protein sequence ID" value="SVC05254.1"/>
    <property type="molecule type" value="Genomic_DNA"/>
</dbReference>
<dbReference type="PANTHER" id="PTHR30126:SF39">
    <property type="entry name" value="HTH-TYPE TRANSCRIPTIONAL REGULATOR CYSL"/>
    <property type="match status" value="1"/>
</dbReference>
<dbReference type="PANTHER" id="PTHR30126">
    <property type="entry name" value="HTH-TYPE TRANSCRIPTIONAL REGULATOR"/>
    <property type="match status" value="1"/>
</dbReference>
<protein>
    <recommendedName>
        <fullName evidence="4">LysR substrate-binding domain-containing protein</fullName>
    </recommendedName>
</protein>
<feature type="domain" description="LysR substrate-binding" evidence="4">
    <location>
        <begin position="4"/>
        <end position="171"/>
    </location>
</feature>
<evidence type="ECO:0000259" key="4">
    <source>
        <dbReference type="Pfam" id="PF03466"/>
    </source>
</evidence>
<sequence>MGDVLSGRLVIGTSDTNCTYVLPELLQRFRDRFPEVELDIRNKMSPEVCQLVLDDEVDFGLATLPARHRRLSNEKLFTRQDVLVCPPDHPLGGRVRVQLATVAAYPMLVLEHGSRTRVLVEETFHQIHLDLQIAMSLGSVEVIKRFVEIGMGIALVPKVAVAEEKAAGRLR</sequence>
<evidence type="ECO:0000256" key="3">
    <source>
        <dbReference type="ARBA" id="ARBA00023163"/>
    </source>
</evidence>
<evidence type="ECO:0000256" key="1">
    <source>
        <dbReference type="ARBA" id="ARBA00009437"/>
    </source>
</evidence>
<dbReference type="SUPFAM" id="SSF53850">
    <property type="entry name" value="Periplasmic binding protein-like II"/>
    <property type="match status" value="1"/>
</dbReference>
<dbReference type="GO" id="GO:0000976">
    <property type="term" value="F:transcription cis-regulatory region binding"/>
    <property type="evidence" value="ECO:0007669"/>
    <property type="project" value="TreeGrafter"/>
</dbReference>
<feature type="non-terminal residue" evidence="5">
    <location>
        <position position="171"/>
    </location>
</feature>
<dbReference type="AlphaFoldDB" id="A0A382IZK7"/>